<gene>
    <name evidence="1" type="ORF">CGZ75_00720</name>
</gene>
<dbReference type="AlphaFoldDB" id="A0A229NZC2"/>
<accession>A0A229NZC2</accession>
<sequence>MEEESWITHEEYLAAAELFRSAFPAFAAEVARVEIIRGKLNDFQLSRAVTMATDSIEILGWDSRRTVLAIFDVYVELYRGEGRLAADRWVEATFGAGLIYTESNESGMADPGLLARLAEIELEIGAREADLLELYRELTRLKTAASGTSVTSTADSEQLSDRWTLSPDHVTIKE</sequence>
<protein>
    <submittedName>
        <fullName evidence="1">Uncharacterized protein</fullName>
    </submittedName>
</protein>
<dbReference type="EMBL" id="NMUQ01000001">
    <property type="protein sequence ID" value="OXM15303.1"/>
    <property type="molecule type" value="Genomic_DNA"/>
</dbReference>
<keyword evidence="2" id="KW-1185">Reference proteome</keyword>
<dbReference type="OrthoDB" id="2600604at2"/>
<comment type="caution">
    <text evidence="1">The sequence shown here is derived from an EMBL/GenBank/DDBJ whole genome shotgun (WGS) entry which is preliminary data.</text>
</comment>
<reference evidence="1 2" key="1">
    <citation type="submission" date="2017-07" db="EMBL/GenBank/DDBJ databases">
        <title>Paenibacillus herberti R33 genome sequencing and assembly.</title>
        <authorList>
            <person name="Su W."/>
        </authorList>
    </citation>
    <scope>NUCLEOTIDE SEQUENCE [LARGE SCALE GENOMIC DNA]</scope>
    <source>
        <strain evidence="1 2">R33</strain>
    </source>
</reference>
<name>A0A229NZC2_9BACL</name>
<proteinExistence type="predicted"/>
<evidence type="ECO:0000313" key="1">
    <source>
        <dbReference type="EMBL" id="OXM15303.1"/>
    </source>
</evidence>
<dbReference type="RefSeq" id="WP_089522217.1">
    <property type="nucleotide sequence ID" value="NZ_NMUQ01000001.1"/>
</dbReference>
<dbReference type="Proteomes" id="UP000215145">
    <property type="component" value="Unassembled WGS sequence"/>
</dbReference>
<evidence type="ECO:0000313" key="2">
    <source>
        <dbReference type="Proteomes" id="UP000215145"/>
    </source>
</evidence>
<organism evidence="1 2">
    <name type="scientific">Paenibacillus herberti</name>
    <dbReference type="NCBI Taxonomy" id="1619309"/>
    <lineage>
        <taxon>Bacteria</taxon>
        <taxon>Bacillati</taxon>
        <taxon>Bacillota</taxon>
        <taxon>Bacilli</taxon>
        <taxon>Bacillales</taxon>
        <taxon>Paenibacillaceae</taxon>
        <taxon>Paenibacillus</taxon>
    </lineage>
</organism>